<feature type="transmembrane region" description="Helical" evidence="5">
    <location>
        <begin position="287"/>
        <end position="304"/>
    </location>
</feature>
<organism evidence="7 8">
    <name type="scientific">Thermomonospora umbrina</name>
    <dbReference type="NCBI Taxonomy" id="111806"/>
    <lineage>
        <taxon>Bacteria</taxon>
        <taxon>Bacillati</taxon>
        <taxon>Actinomycetota</taxon>
        <taxon>Actinomycetes</taxon>
        <taxon>Streptosporangiales</taxon>
        <taxon>Thermomonosporaceae</taxon>
        <taxon>Thermomonospora</taxon>
    </lineage>
</organism>
<name>A0A3D9SN20_9ACTN</name>
<feature type="transmembrane region" description="Helical" evidence="5">
    <location>
        <begin position="46"/>
        <end position="67"/>
    </location>
</feature>
<protein>
    <submittedName>
        <fullName evidence="7">Putative MFS family arabinose efflux permease</fullName>
    </submittedName>
</protein>
<keyword evidence="3 5" id="KW-1133">Transmembrane helix</keyword>
<evidence type="ECO:0000313" key="8">
    <source>
        <dbReference type="Proteomes" id="UP000256661"/>
    </source>
</evidence>
<evidence type="ECO:0000256" key="2">
    <source>
        <dbReference type="ARBA" id="ARBA00022692"/>
    </source>
</evidence>
<dbReference type="PROSITE" id="PS50850">
    <property type="entry name" value="MFS"/>
    <property type="match status" value="1"/>
</dbReference>
<dbReference type="InterPro" id="IPR020846">
    <property type="entry name" value="MFS_dom"/>
</dbReference>
<feature type="transmembrane region" description="Helical" evidence="5">
    <location>
        <begin position="178"/>
        <end position="197"/>
    </location>
</feature>
<evidence type="ECO:0000259" key="6">
    <source>
        <dbReference type="PROSITE" id="PS50850"/>
    </source>
</evidence>
<feature type="transmembrane region" description="Helical" evidence="5">
    <location>
        <begin position="209"/>
        <end position="235"/>
    </location>
</feature>
<feature type="transmembrane region" description="Helical" evidence="5">
    <location>
        <begin position="374"/>
        <end position="393"/>
    </location>
</feature>
<feature type="transmembrane region" description="Helical" evidence="5">
    <location>
        <begin position="255"/>
        <end position="275"/>
    </location>
</feature>
<dbReference type="Pfam" id="PF07690">
    <property type="entry name" value="MFS_1"/>
    <property type="match status" value="1"/>
</dbReference>
<evidence type="ECO:0000256" key="4">
    <source>
        <dbReference type="ARBA" id="ARBA00023136"/>
    </source>
</evidence>
<dbReference type="GO" id="GO:0005886">
    <property type="term" value="C:plasma membrane"/>
    <property type="evidence" value="ECO:0007669"/>
    <property type="project" value="UniProtKB-SubCell"/>
</dbReference>
<dbReference type="OrthoDB" id="9180256at2"/>
<comment type="subcellular location">
    <subcellularLocation>
        <location evidence="1">Cell membrane</location>
        <topology evidence="1">Multi-pass membrane protein</topology>
    </subcellularLocation>
</comment>
<feature type="transmembrane region" description="Helical" evidence="5">
    <location>
        <begin position="344"/>
        <end position="362"/>
    </location>
</feature>
<dbReference type="GO" id="GO:0022857">
    <property type="term" value="F:transmembrane transporter activity"/>
    <property type="evidence" value="ECO:0007669"/>
    <property type="project" value="InterPro"/>
</dbReference>
<feature type="transmembrane region" description="Helical" evidence="5">
    <location>
        <begin position="79"/>
        <end position="101"/>
    </location>
</feature>
<keyword evidence="2 5" id="KW-0812">Transmembrane</keyword>
<reference evidence="7 8" key="1">
    <citation type="submission" date="2018-08" db="EMBL/GenBank/DDBJ databases">
        <title>Sequencing the genomes of 1000 actinobacteria strains.</title>
        <authorList>
            <person name="Klenk H.-P."/>
        </authorList>
    </citation>
    <scope>NUCLEOTIDE SEQUENCE [LARGE SCALE GENOMIC DNA]</scope>
    <source>
        <strain evidence="7 8">DSM 43927</strain>
    </source>
</reference>
<dbReference type="EMBL" id="QTTT01000001">
    <property type="protein sequence ID" value="REE95343.1"/>
    <property type="molecule type" value="Genomic_DNA"/>
</dbReference>
<feature type="transmembrane region" description="Helical" evidence="5">
    <location>
        <begin position="16"/>
        <end position="40"/>
    </location>
</feature>
<evidence type="ECO:0000313" key="7">
    <source>
        <dbReference type="EMBL" id="REE95343.1"/>
    </source>
</evidence>
<proteinExistence type="predicted"/>
<keyword evidence="4 5" id="KW-0472">Membrane</keyword>
<dbReference type="SUPFAM" id="SSF103473">
    <property type="entry name" value="MFS general substrate transporter"/>
    <property type="match status" value="1"/>
</dbReference>
<dbReference type="RefSeq" id="WP_116021157.1">
    <property type="nucleotide sequence ID" value="NZ_QTTT01000001.1"/>
</dbReference>
<dbReference type="Gene3D" id="1.20.1250.20">
    <property type="entry name" value="MFS general substrate transporter like domains"/>
    <property type="match status" value="2"/>
</dbReference>
<keyword evidence="8" id="KW-1185">Reference proteome</keyword>
<dbReference type="PANTHER" id="PTHR23542">
    <property type="match status" value="1"/>
</dbReference>
<dbReference type="InterPro" id="IPR011701">
    <property type="entry name" value="MFS"/>
</dbReference>
<evidence type="ECO:0000256" key="1">
    <source>
        <dbReference type="ARBA" id="ARBA00004651"/>
    </source>
</evidence>
<feature type="domain" description="Major facilitator superfamily (MFS) profile" evidence="6">
    <location>
        <begin position="221"/>
        <end position="407"/>
    </location>
</feature>
<feature type="transmembrane region" description="Helical" evidence="5">
    <location>
        <begin position="310"/>
        <end position="332"/>
    </location>
</feature>
<gene>
    <name evidence="7" type="ORF">DFJ69_0729</name>
</gene>
<dbReference type="Proteomes" id="UP000256661">
    <property type="component" value="Unassembled WGS sequence"/>
</dbReference>
<accession>A0A3D9SN20</accession>
<evidence type="ECO:0000256" key="3">
    <source>
        <dbReference type="ARBA" id="ARBA00022989"/>
    </source>
</evidence>
<sequence length="407" mass="40913">MANPYRALLEVPGARVFVAAGFVGRMSMSMVGIGIVLLVSAVTGSYGIAGSVSAVYALAFAVVSPLLGRLVDRRGQGRVLMPLGLANGASLALLVACAVLEWPTWTLFPVAVLGGVTSPGLGAMVRARWINVLKNGPQPPPAGVGLHTAFSFESVLDEIIFVTGPMLVSLLATTVHPAGGVLAAGALTTAGCLVLATQRATEPPPSEGGPAGVAGVLAVPGVVVVALAFLLMGGVFAGVEVSVIAFTEEQGHPGLAGVLLASFALGSCVAGLWYGARVWRSPLDRRFLAGLALLAVGVAPLSLIGTWPVMLAVIFVSGLAISPTIIPGYGLVERLVPAPQLTEGMAVVSTAVAVGIAVGASATGRLVDGHGSRGGLLFATGAGLAATAVALVGRSRFRQSLTSDKHE</sequence>
<dbReference type="InterPro" id="IPR036259">
    <property type="entry name" value="MFS_trans_sf"/>
</dbReference>
<dbReference type="PANTHER" id="PTHR23542:SF1">
    <property type="entry name" value="MAJOR FACILITATOR SUPERFAMILY (MFS) PROFILE DOMAIN-CONTAINING PROTEIN"/>
    <property type="match status" value="1"/>
</dbReference>
<comment type="caution">
    <text evidence="7">The sequence shown here is derived from an EMBL/GenBank/DDBJ whole genome shotgun (WGS) entry which is preliminary data.</text>
</comment>
<dbReference type="AlphaFoldDB" id="A0A3D9SN20"/>
<evidence type="ECO:0000256" key="5">
    <source>
        <dbReference type="SAM" id="Phobius"/>
    </source>
</evidence>